<feature type="compositionally biased region" description="Basic and acidic residues" evidence="3">
    <location>
        <begin position="97"/>
        <end position="117"/>
    </location>
</feature>
<dbReference type="OrthoDB" id="20949at2759"/>
<accession>A0A835U026</accession>
<feature type="compositionally biased region" description="Low complexity" evidence="3">
    <location>
        <begin position="1"/>
        <end position="15"/>
    </location>
</feature>
<dbReference type="GO" id="GO:0000470">
    <property type="term" value="P:maturation of LSU-rRNA"/>
    <property type="evidence" value="ECO:0007669"/>
    <property type="project" value="TreeGrafter"/>
</dbReference>
<dbReference type="EMBL" id="JADDUC020000003">
    <property type="protein sequence ID" value="KAI1240563.1"/>
    <property type="molecule type" value="Genomic_DNA"/>
</dbReference>
<dbReference type="Proteomes" id="UP000618051">
    <property type="component" value="Unassembled WGS sequence"/>
</dbReference>
<proteinExistence type="inferred from homology"/>
<reference evidence="5 6" key="2">
    <citation type="journal article" date="2021" name="J. Hered.">
        <title>Feather Gene Expression Elucidates the Developmental Basis of Plumage Iridescence in African Starlings.</title>
        <authorList>
            <person name="Rubenstein D.R."/>
            <person name="Corvelo A."/>
            <person name="MacManes M.D."/>
            <person name="Maia R."/>
            <person name="Narzisi G."/>
            <person name="Rousaki A."/>
            <person name="Vandenabeele P."/>
            <person name="Shawkey M.D."/>
            <person name="Solomon J."/>
        </authorList>
    </citation>
    <scope>NUCLEOTIDE SEQUENCE [LARGE SCALE GENOMIC DNA]</scope>
    <source>
        <strain evidence="5">SS15</strain>
    </source>
</reference>
<evidence type="ECO:0000256" key="2">
    <source>
        <dbReference type="ARBA" id="ARBA00017475"/>
    </source>
</evidence>
<dbReference type="AlphaFoldDB" id="A0A835U026"/>
<dbReference type="Pfam" id="PF07890">
    <property type="entry name" value="Rrp15p"/>
    <property type="match status" value="1"/>
</dbReference>
<comment type="caution">
    <text evidence="4">The sequence shown here is derived from an EMBL/GenBank/DDBJ whole genome shotgun (WGS) entry which is preliminary data.</text>
</comment>
<reference evidence="5" key="3">
    <citation type="submission" date="2022-01" db="EMBL/GenBank/DDBJ databases">
        <authorList>
            <person name="Rubenstein D.R."/>
        </authorList>
    </citation>
    <scope>NUCLEOTIDE SEQUENCE</scope>
    <source>
        <strain evidence="5">SS15</strain>
        <tissue evidence="5">Liver</tissue>
    </source>
</reference>
<dbReference type="PANTHER" id="PTHR13245:SF14">
    <property type="entry name" value="RRP15-LIKE PROTEIN"/>
    <property type="match status" value="1"/>
</dbReference>
<name>A0A835U026_9PASS</name>
<gene>
    <name evidence="5" type="ORF">IHE44_0008991</name>
    <name evidence="4" type="ORF">IHE44_004980</name>
</gene>
<comment type="similarity">
    <text evidence="1">Belongs to the RRP15 family.</text>
</comment>
<feature type="region of interest" description="Disordered" evidence="3">
    <location>
        <begin position="1"/>
        <end position="117"/>
    </location>
</feature>
<evidence type="ECO:0000256" key="1">
    <source>
        <dbReference type="ARBA" id="ARBA00007462"/>
    </source>
</evidence>
<protein>
    <recommendedName>
        <fullName evidence="2">RRP15-like protein</fullName>
    </recommendedName>
</protein>
<sequence>MAAAVVGPRGRGAADADTDTDTDSGSDLSSELPEDSYSSGGEALDGDDEDEAAAPGNVAEEATSSKDGQSSGWADAMAKVLNKKIPQNKSTILAKNKSLEKERERKKQERQEKKMRLDKKREWEMMCRVKPDVVKDREKERNLQRIATRGVVQLFNAVRTHQKNMEEQMKKVGSSERKRAKLMSSVSKRDFIDVLRNVDGAKGGKNPAGKATKSKQGEVKSEEGPEWNILRDDFMMGASMKDWDKESDGEGNNEEGGGLKQEDDIVVFWPFSVRSQHSEIHPLPRTTFSSFSQQSECSLCFSCSHEYLCSSKAVLLPFIPESMNHLNFVYFCTYLYKANKDGVVPVLLGFEPIPEYGHVKNETPIKLNTFSTKDPCVHCPMSRDKNWSVSVSGRVPEVRQLNENCHWRAESLSCWHGKWVLKCVRLRGKELCAALLPLTAAPQDKAIAQRHREEINQTGAAQACVVGFCSCWGFSPSGQGFWNGVCMPGKFCMAKNITMVTSGSFRESSFVAVKRQNGDMHLDGLNDTEESLPNQKESQQLSKSSWTGLLSAWLDF</sequence>
<evidence type="ECO:0000313" key="5">
    <source>
        <dbReference type="EMBL" id="KAI1240563.1"/>
    </source>
</evidence>
<evidence type="ECO:0000313" key="4">
    <source>
        <dbReference type="EMBL" id="KAG0125603.1"/>
    </source>
</evidence>
<dbReference type="EMBL" id="JADDUC010000020">
    <property type="protein sequence ID" value="KAG0125603.1"/>
    <property type="molecule type" value="Genomic_DNA"/>
</dbReference>
<evidence type="ECO:0000313" key="6">
    <source>
        <dbReference type="Proteomes" id="UP000618051"/>
    </source>
</evidence>
<dbReference type="GO" id="GO:0000460">
    <property type="term" value="P:maturation of 5.8S rRNA"/>
    <property type="evidence" value="ECO:0007669"/>
    <property type="project" value="TreeGrafter"/>
</dbReference>
<reference evidence="4" key="1">
    <citation type="submission" date="2020-10" db="EMBL/GenBank/DDBJ databases">
        <title>Feather gene expression reveals the developmental basis of iridescence in African starlings.</title>
        <authorList>
            <person name="Rubenstein D.R."/>
        </authorList>
    </citation>
    <scope>NUCLEOTIDE SEQUENCE</scope>
    <source>
        <strain evidence="4">SS15</strain>
        <tissue evidence="4">Liver</tissue>
    </source>
</reference>
<keyword evidence="6" id="KW-1185">Reference proteome</keyword>
<dbReference type="PANTHER" id="PTHR13245">
    <property type="entry name" value="RRP15-LIKE PROTEIN"/>
    <property type="match status" value="1"/>
</dbReference>
<organism evidence="4">
    <name type="scientific">Lamprotornis superbus</name>
    <dbReference type="NCBI Taxonomy" id="245042"/>
    <lineage>
        <taxon>Eukaryota</taxon>
        <taxon>Metazoa</taxon>
        <taxon>Chordata</taxon>
        <taxon>Craniata</taxon>
        <taxon>Vertebrata</taxon>
        <taxon>Euteleostomi</taxon>
        <taxon>Archelosauria</taxon>
        <taxon>Archosauria</taxon>
        <taxon>Dinosauria</taxon>
        <taxon>Saurischia</taxon>
        <taxon>Theropoda</taxon>
        <taxon>Coelurosauria</taxon>
        <taxon>Aves</taxon>
        <taxon>Neognathae</taxon>
        <taxon>Neoaves</taxon>
        <taxon>Telluraves</taxon>
        <taxon>Australaves</taxon>
        <taxon>Passeriformes</taxon>
        <taxon>Sturnidae</taxon>
        <taxon>Lamprotornis</taxon>
    </lineage>
</organism>
<evidence type="ECO:0000256" key="3">
    <source>
        <dbReference type="SAM" id="MobiDB-lite"/>
    </source>
</evidence>
<dbReference type="GO" id="GO:0030687">
    <property type="term" value="C:preribosome, large subunit precursor"/>
    <property type="evidence" value="ECO:0007669"/>
    <property type="project" value="TreeGrafter"/>
</dbReference>
<feature type="region of interest" description="Disordered" evidence="3">
    <location>
        <begin position="198"/>
        <end position="223"/>
    </location>
</feature>
<dbReference type="InterPro" id="IPR012459">
    <property type="entry name" value="Rrp15"/>
</dbReference>